<dbReference type="AlphaFoldDB" id="A0A3P6R7W4"/>
<sequence>MSEALDVEMENEETNVANAKSSKGRGVGQPRQRAERITYDIVETDGTSTGPQRSIEVGKIA</sequence>
<feature type="region of interest" description="Disordered" evidence="1">
    <location>
        <begin position="1"/>
        <end position="61"/>
    </location>
</feature>
<proteinExistence type="predicted"/>
<protein>
    <submittedName>
        <fullName evidence="2">Uncharacterized protein</fullName>
    </submittedName>
</protein>
<accession>A0A3P6R7W4</accession>
<evidence type="ECO:0000313" key="2">
    <source>
        <dbReference type="EMBL" id="VDK59102.1"/>
    </source>
</evidence>
<feature type="compositionally biased region" description="Acidic residues" evidence="1">
    <location>
        <begin position="1"/>
        <end position="13"/>
    </location>
</feature>
<name>A0A3P6R7W4_CYLGO</name>
<reference evidence="2 3" key="1">
    <citation type="submission" date="2018-11" db="EMBL/GenBank/DDBJ databases">
        <authorList>
            <consortium name="Pathogen Informatics"/>
        </authorList>
    </citation>
    <scope>NUCLEOTIDE SEQUENCE [LARGE SCALE GENOMIC DNA]</scope>
</reference>
<evidence type="ECO:0000313" key="3">
    <source>
        <dbReference type="Proteomes" id="UP000271889"/>
    </source>
</evidence>
<dbReference type="EMBL" id="UYRV01012700">
    <property type="protein sequence ID" value="VDK59102.1"/>
    <property type="molecule type" value="Genomic_DNA"/>
</dbReference>
<dbReference type="Proteomes" id="UP000271889">
    <property type="component" value="Unassembled WGS sequence"/>
</dbReference>
<dbReference type="OrthoDB" id="15688at2759"/>
<gene>
    <name evidence="2" type="ORF">CGOC_LOCUS4546</name>
</gene>
<evidence type="ECO:0000256" key="1">
    <source>
        <dbReference type="SAM" id="MobiDB-lite"/>
    </source>
</evidence>
<organism evidence="2 3">
    <name type="scientific">Cylicostephanus goldi</name>
    <name type="common">Nematode worm</name>
    <dbReference type="NCBI Taxonomy" id="71465"/>
    <lineage>
        <taxon>Eukaryota</taxon>
        <taxon>Metazoa</taxon>
        <taxon>Ecdysozoa</taxon>
        <taxon>Nematoda</taxon>
        <taxon>Chromadorea</taxon>
        <taxon>Rhabditida</taxon>
        <taxon>Rhabditina</taxon>
        <taxon>Rhabditomorpha</taxon>
        <taxon>Strongyloidea</taxon>
        <taxon>Strongylidae</taxon>
        <taxon>Cylicostephanus</taxon>
    </lineage>
</organism>
<keyword evidence="3" id="KW-1185">Reference proteome</keyword>